<dbReference type="InterPro" id="IPR011009">
    <property type="entry name" value="Kinase-like_dom_sf"/>
</dbReference>
<keyword evidence="3" id="KW-0418">Kinase</keyword>
<evidence type="ECO:0000313" key="8">
    <source>
        <dbReference type="Proteomes" id="UP000790347"/>
    </source>
</evidence>
<dbReference type="Pfam" id="PF00069">
    <property type="entry name" value="Pkinase"/>
    <property type="match status" value="1"/>
</dbReference>
<dbReference type="GO" id="GO:0000045">
    <property type="term" value="P:autophagosome assembly"/>
    <property type="evidence" value="ECO:0007669"/>
    <property type="project" value="TreeGrafter"/>
</dbReference>
<dbReference type="InterPro" id="IPR045269">
    <property type="entry name" value="Atg1-like"/>
</dbReference>
<protein>
    <recommendedName>
        <fullName evidence="6">Protein kinase domain-containing protein</fullName>
    </recommendedName>
</protein>
<feature type="domain" description="Protein kinase" evidence="6">
    <location>
        <begin position="200"/>
        <end position="462"/>
    </location>
</feature>
<dbReference type="GO" id="GO:0016020">
    <property type="term" value="C:membrane"/>
    <property type="evidence" value="ECO:0007669"/>
    <property type="project" value="TreeGrafter"/>
</dbReference>
<dbReference type="SUPFAM" id="SSF56112">
    <property type="entry name" value="Protein kinase-like (PK-like)"/>
    <property type="match status" value="1"/>
</dbReference>
<gene>
    <name evidence="7" type="ORF">DERF_007756</name>
</gene>
<evidence type="ECO:0000256" key="3">
    <source>
        <dbReference type="ARBA" id="ARBA00022777"/>
    </source>
</evidence>
<dbReference type="AlphaFoldDB" id="A0A922HYV1"/>
<keyword evidence="4" id="KW-0067">ATP-binding</keyword>
<evidence type="ECO:0000256" key="5">
    <source>
        <dbReference type="SAM" id="MobiDB-lite"/>
    </source>
</evidence>
<feature type="compositionally biased region" description="Low complexity" evidence="5">
    <location>
        <begin position="18"/>
        <end position="37"/>
    </location>
</feature>
<dbReference type="GO" id="GO:0005524">
    <property type="term" value="F:ATP binding"/>
    <property type="evidence" value="ECO:0007669"/>
    <property type="project" value="UniProtKB-KW"/>
</dbReference>
<dbReference type="PANTHER" id="PTHR24348:SF22">
    <property type="entry name" value="NON-SPECIFIC SERINE_THREONINE PROTEIN KINASE"/>
    <property type="match status" value="1"/>
</dbReference>
<feature type="region of interest" description="Disordered" evidence="5">
    <location>
        <begin position="503"/>
        <end position="657"/>
    </location>
</feature>
<reference evidence="7" key="2">
    <citation type="journal article" date="2022" name="Res Sq">
        <title>Comparative Genomics Reveals Insights into the Divergent Evolution of Astigmatic Mites and Household Pest Adaptations.</title>
        <authorList>
            <person name="Xiong Q."/>
            <person name="Wan A.T.-Y."/>
            <person name="Liu X.-Y."/>
            <person name="Fung C.S.-H."/>
            <person name="Xiao X."/>
            <person name="Malainual N."/>
            <person name="Hou J."/>
            <person name="Wang L."/>
            <person name="Wang M."/>
            <person name="Yang K."/>
            <person name="Cui Y."/>
            <person name="Leung E."/>
            <person name="Nong W."/>
            <person name="Shin S.-K."/>
            <person name="Au S."/>
            <person name="Jeong K.Y."/>
            <person name="Chew F.T."/>
            <person name="Hui J."/>
            <person name="Leung T.F."/>
            <person name="Tungtrongchitr A."/>
            <person name="Zhong N."/>
            <person name="Liu Z."/>
            <person name="Tsui S."/>
        </authorList>
    </citation>
    <scope>NUCLEOTIDE SEQUENCE</scope>
    <source>
        <strain evidence="7">Derf</strain>
        <tissue evidence="7">Whole organism</tissue>
    </source>
</reference>
<accession>A0A922HYV1</accession>
<sequence>MSSSKSKSMSSKSKDSSVSHSSSYSSQSISSSNMSKSYFSTDNVSSTSSSGVSEKSVTSGESKTKSSAKTSQQQSSGSITASTIGASQNKSGQTTISSNSKSSVSSYQSTSFVSGLSNVSLSSKASSSYGSNKTSKSGTKLSKSGTKASKSMASSAINISIEPSSIPGRPKLCEKLDEINHIEPYIKIDNENEIQSNGGFKIKNFIVADDCYKYYSAEKNSNEIICKKIDLDKCTPRYRENILKNSLKIARFIGGTNGSPPISKHFIDIMEIFRLGSHVFMFMENCPNKSMYLMLIDHDNYLPEDERRWTVQIVKGIAKMQEYGIAHRFLKLQHILFDSNQNVKIAGWSKSVLFWDSNNDCPLLQNGERRSRKNCHLPPESFRGVYDPSKVDMWSLGVIMVCLQTRSYPFNVNSTSKFSAQWRQFVVKHEMNRYVRAACNQTFFIDPKRRARPTDFLNHPYFNTPNSNIKSKVLKTTEDPKYDPNMPEELSYHVSTTAVVSGANSQSGATSESNATTTTTSWSKSSSAATSNNYSSSANKGSSSQMKSSAKSSNSSSSMGGGSSSKSSTSKTTAASTTATTTTTTKTTNDEEIGDDSATGVEGGRVGHEIPADEMTYESTAQESSAPEEQADQAKPISYSSHSSSQTSSSKSSSNNMTTSKKNIFIISSFNFSNDSPVDDDCSEDDDRIIRRFSNDFDRYNNFECARFIGVRPLLSYDVQMAPFFNNKMTISNLDAQTAKCNGVLPTTSRVFGSAPLINNSQAVNNLPLLQNIKY</sequence>
<dbReference type="GO" id="GO:0005776">
    <property type="term" value="C:autophagosome"/>
    <property type="evidence" value="ECO:0007669"/>
    <property type="project" value="TreeGrafter"/>
</dbReference>
<proteinExistence type="predicted"/>
<dbReference type="PROSITE" id="PS50011">
    <property type="entry name" value="PROTEIN_KINASE_DOM"/>
    <property type="match status" value="1"/>
</dbReference>
<evidence type="ECO:0000256" key="4">
    <source>
        <dbReference type="ARBA" id="ARBA00022840"/>
    </source>
</evidence>
<name>A0A922HYV1_DERFA</name>
<reference evidence="7" key="1">
    <citation type="submission" date="2013-05" db="EMBL/GenBank/DDBJ databases">
        <authorList>
            <person name="Yim A.K.Y."/>
            <person name="Chan T.F."/>
            <person name="Ji K.M."/>
            <person name="Liu X.Y."/>
            <person name="Zhou J.W."/>
            <person name="Li R.Q."/>
            <person name="Yang K.Y."/>
            <person name="Li J."/>
            <person name="Li M."/>
            <person name="Law P.T.W."/>
            <person name="Wu Y.L."/>
            <person name="Cai Z.L."/>
            <person name="Qin H."/>
            <person name="Bao Y."/>
            <person name="Leung R.K.K."/>
            <person name="Ng P.K.S."/>
            <person name="Zou J."/>
            <person name="Zhong X.J."/>
            <person name="Ran P.X."/>
            <person name="Zhong N.S."/>
            <person name="Liu Z.G."/>
            <person name="Tsui S.K.W."/>
        </authorList>
    </citation>
    <scope>NUCLEOTIDE SEQUENCE</scope>
    <source>
        <strain evidence="7">Derf</strain>
        <tissue evidence="7">Whole organism</tissue>
    </source>
</reference>
<feature type="compositionally biased region" description="Polar residues" evidence="5">
    <location>
        <begin position="79"/>
        <end position="90"/>
    </location>
</feature>
<keyword evidence="1" id="KW-0808">Transferase</keyword>
<evidence type="ECO:0000259" key="6">
    <source>
        <dbReference type="PROSITE" id="PS50011"/>
    </source>
</evidence>
<feature type="compositionally biased region" description="Polar residues" evidence="5">
    <location>
        <begin position="617"/>
        <end position="627"/>
    </location>
</feature>
<feature type="compositionally biased region" description="Low complexity" evidence="5">
    <location>
        <begin position="1"/>
        <end position="11"/>
    </location>
</feature>
<keyword evidence="8" id="KW-1185">Reference proteome</keyword>
<evidence type="ECO:0000313" key="7">
    <source>
        <dbReference type="EMBL" id="KAH9517056.1"/>
    </source>
</evidence>
<dbReference type="GO" id="GO:0010506">
    <property type="term" value="P:regulation of autophagy"/>
    <property type="evidence" value="ECO:0007669"/>
    <property type="project" value="InterPro"/>
</dbReference>
<feature type="compositionally biased region" description="Low complexity" evidence="5">
    <location>
        <begin position="44"/>
        <end position="78"/>
    </location>
</feature>
<dbReference type="PANTHER" id="PTHR24348">
    <property type="entry name" value="SERINE/THREONINE-PROTEIN KINASE UNC-51-RELATED"/>
    <property type="match status" value="1"/>
</dbReference>
<comment type="caution">
    <text evidence="7">The sequence shown here is derived from an EMBL/GenBank/DDBJ whole genome shotgun (WGS) entry which is preliminary data.</text>
</comment>
<dbReference type="InterPro" id="IPR000719">
    <property type="entry name" value="Prot_kinase_dom"/>
</dbReference>
<dbReference type="GO" id="GO:0000407">
    <property type="term" value="C:phagophore assembly site"/>
    <property type="evidence" value="ECO:0007669"/>
    <property type="project" value="TreeGrafter"/>
</dbReference>
<dbReference type="EMBL" id="ASGP02000003">
    <property type="protein sequence ID" value="KAH9517056.1"/>
    <property type="molecule type" value="Genomic_DNA"/>
</dbReference>
<organism evidence="7 8">
    <name type="scientific">Dermatophagoides farinae</name>
    <name type="common">American house dust mite</name>
    <dbReference type="NCBI Taxonomy" id="6954"/>
    <lineage>
        <taxon>Eukaryota</taxon>
        <taxon>Metazoa</taxon>
        <taxon>Ecdysozoa</taxon>
        <taxon>Arthropoda</taxon>
        <taxon>Chelicerata</taxon>
        <taxon>Arachnida</taxon>
        <taxon>Acari</taxon>
        <taxon>Acariformes</taxon>
        <taxon>Sarcoptiformes</taxon>
        <taxon>Astigmata</taxon>
        <taxon>Psoroptidia</taxon>
        <taxon>Analgoidea</taxon>
        <taxon>Pyroglyphidae</taxon>
        <taxon>Dermatophagoidinae</taxon>
        <taxon>Dermatophagoides</taxon>
    </lineage>
</organism>
<feature type="compositionally biased region" description="Low complexity" evidence="5">
    <location>
        <begin position="91"/>
        <end position="104"/>
    </location>
</feature>
<feature type="compositionally biased region" description="Low complexity" evidence="5">
    <location>
        <begin position="507"/>
        <end position="587"/>
    </location>
</feature>
<feature type="compositionally biased region" description="Low complexity" evidence="5">
    <location>
        <begin position="638"/>
        <end position="657"/>
    </location>
</feature>
<dbReference type="Proteomes" id="UP000790347">
    <property type="component" value="Unassembled WGS sequence"/>
</dbReference>
<evidence type="ECO:0000256" key="1">
    <source>
        <dbReference type="ARBA" id="ARBA00022679"/>
    </source>
</evidence>
<dbReference type="SMART" id="SM00220">
    <property type="entry name" value="S_TKc"/>
    <property type="match status" value="1"/>
</dbReference>
<keyword evidence="2" id="KW-0547">Nucleotide-binding</keyword>
<dbReference type="GO" id="GO:0005829">
    <property type="term" value="C:cytosol"/>
    <property type="evidence" value="ECO:0007669"/>
    <property type="project" value="TreeGrafter"/>
</dbReference>
<feature type="region of interest" description="Disordered" evidence="5">
    <location>
        <begin position="126"/>
        <end position="148"/>
    </location>
</feature>
<dbReference type="GO" id="GO:0004674">
    <property type="term" value="F:protein serine/threonine kinase activity"/>
    <property type="evidence" value="ECO:0007669"/>
    <property type="project" value="InterPro"/>
</dbReference>
<feature type="region of interest" description="Disordered" evidence="5">
    <location>
        <begin position="1"/>
        <end position="104"/>
    </location>
</feature>
<evidence type="ECO:0000256" key="2">
    <source>
        <dbReference type="ARBA" id="ARBA00022741"/>
    </source>
</evidence>
<dbReference type="Gene3D" id="1.10.510.10">
    <property type="entry name" value="Transferase(Phosphotransferase) domain 1"/>
    <property type="match status" value="1"/>
</dbReference>